<evidence type="ECO:0000313" key="1">
    <source>
        <dbReference type="EMBL" id="KAJ9127306.1"/>
    </source>
</evidence>
<accession>A0ACC2XV89</accession>
<dbReference type="EMBL" id="JASBWV010000002">
    <property type="protein sequence ID" value="KAJ9127306.1"/>
    <property type="molecule type" value="Genomic_DNA"/>
</dbReference>
<name>A0ACC2XV89_9TREE</name>
<keyword evidence="2" id="KW-1185">Reference proteome</keyword>
<dbReference type="Proteomes" id="UP001234202">
    <property type="component" value="Unassembled WGS sequence"/>
</dbReference>
<reference evidence="1" key="1">
    <citation type="submission" date="2023-04" db="EMBL/GenBank/DDBJ databases">
        <title>Draft Genome sequencing of Naganishia species isolated from polar environments using Oxford Nanopore Technology.</title>
        <authorList>
            <person name="Leo P."/>
            <person name="Venkateswaran K."/>
        </authorList>
    </citation>
    <scope>NUCLEOTIDE SEQUENCE</scope>
    <source>
        <strain evidence="1">DBVPG 5303</strain>
    </source>
</reference>
<proteinExistence type="predicted"/>
<comment type="caution">
    <text evidence="1">The sequence shown here is derived from an EMBL/GenBank/DDBJ whole genome shotgun (WGS) entry which is preliminary data.</text>
</comment>
<evidence type="ECO:0000313" key="2">
    <source>
        <dbReference type="Proteomes" id="UP001234202"/>
    </source>
</evidence>
<protein>
    <submittedName>
        <fullName evidence="1">Uncharacterized protein</fullName>
    </submittedName>
</protein>
<gene>
    <name evidence="1" type="ORF">QFC24_000713</name>
</gene>
<sequence length="211" mass="22765">MRAQLAADAAENQARVRFQNWMARHNCKAWQPPNEQQLDVTSHNEDQMPASFGARTLGEGPADPTTGWNASVMEPPLGDDASAASLLDVGTMIPNSFEEFGDIQRWALVLSGTPGSHDTKPGPSLHTIAEESQFSHSAAPGHKKPKYRGSRQECPIRYHGRYQPGSHGGVGGQSGGKTRQRLIAHAQSRSTEPEIGGSLQCFHSLVGPAYT</sequence>
<organism evidence="1 2">
    <name type="scientific">Naganishia onofrii</name>
    <dbReference type="NCBI Taxonomy" id="1851511"/>
    <lineage>
        <taxon>Eukaryota</taxon>
        <taxon>Fungi</taxon>
        <taxon>Dikarya</taxon>
        <taxon>Basidiomycota</taxon>
        <taxon>Agaricomycotina</taxon>
        <taxon>Tremellomycetes</taxon>
        <taxon>Filobasidiales</taxon>
        <taxon>Filobasidiaceae</taxon>
        <taxon>Naganishia</taxon>
    </lineage>
</organism>